<dbReference type="STRING" id="1172194.WQQ_28220"/>
<sequence length="106" mass="11521">MPKIVFIEHNGTHHVVDAPVGKSLMQVAVDNMVPGIVGDCGGCCSCATCHGYIEGEWADKLPPKQEDEEMMLDGALEVLPTSRLTCQVFIKEEYDGLTVKLPASQF</sequence>
<evidence type="ECO:0000256" key="3">
    <source>
        <dbReference type="ARBA" id="ARBA00022723"/>
    </source>
</evidence>
<dbReference type="SUPFAM" id="SSF54292">
    <property type="entry name" value="2Fe-2S ferredoxin-like"/>
    <property type="match status" value="1"/>
</dbReference>
<dbReference type="PANTHER" id="PTHR23426:SF65">
    <property type="entry name" value="FERREDOXIN-2, MITOCHONDRIAL"/>
    <property type="match status" value="1"/>
</dbReference>
<evidence type="ECO:0000256" key="6">
    <source>
        <dbReference type="ARBA" id="ARBA00034078"/>
    </source>
</evidence>
<dbReference type="AlphaFoldDB" id="I8T5M8"/>
<name>I8T5M8_9GAMM</name>
<keyword evidence="5" id="KW-0411">Iron-sulfur</keyword>
<dbReference type="Proteomes" id="UP000003704">
    <property type="component" value="Unassembled WGS sequence"/>
</dbReference>
<comment type="similarity">
    <text evidence="1">Belongs to the adrenodoxin/putidaredoxin family.</text>
</comment>
<keyword evidence="9" id="KW-1185">Reference proteome</keyword>
<keyword evidence="3" id="KW-0479">Metal-binding</keyword>
<evidence type="ECO:0000256" key="4">
    <source>
        <dbReference type="ARBA" id="ARBA00023004"/>
    </source>
</evidence>
<comment type="caution">
    <text evidence="8">The sequence shown here is derived from an EMBL/GenBank/DDBJ whole genome shotgun (WGS) entry which is preliminary data.</text>
</comment>
<gene>
    <name evidence="8" type="ORF">WQQ_28220</name>
</gene>
<proteinExistence type="inferred from homology"/>
<protein>
    <submittedName>
        <fullName evidence="8">Ferredoxin</fullName>
    </submittedName>
</protein>
<evidence type="ECO:0000256" key="5">
    <source>
        <dbReference type="ARBA" id="ARBA00023014"/>
    </source>
</evidence>
<keyword evidence="4" id="KW-0408">Iron</keyword>
<evidence type="ECO:0000313" key="8">
    <source>
        <dbReference type="EMBL" id="EIT69240.1"/>
    </source>
</evidence>
<organism evidence="8 9">
    <name type="scientific">Hydrocarboniphaga effusa AP103</name>
    <dbReference type="NCBI Taxonomy" id="1172194"/>
    <lineage>
        <taxon>Bacteria</taxon>
        <taxon>Pseudomonadati</taxon>
        <taxon>Pseudomonadota</taxon>
        <taxon>Gammaproteobacteria</taxon>
        <taxon>Nevskiales</taxon>
        <taxon>Nevskiaceae</taxon>
        <taxon>Hydrocarboniphaga</taxon>
    </lineage>
</organism>
<dbReference type="GO" id="GO:0046872">
    <property type="term" value="F:metal ion binding"/>
    <property type="evidence" value="ECO:0007669"/>
    <property type="project" value="UniProtKB-KW"/>
</dbReference>
<dbReference type="PANTHER" id="PTHR23426">
    <property type="entry name" value="FERREDOXIN/ADRENODOXIN"/>
    <property type="match status" value="1"/>
</dbReference>
<reference evidence="8 9" key="1">
    <citation type="journal article" date="2012" name="J. Bacteriol.">
        <title>Genome Sequence of n-Alkane-Degrading Hydrocarboniphaga effusa Strain AP103T (ATCC BAA-332T).</title>
        <authorList>
            <person name="Chang H.K."/>
            <person name="Zylstra G.J."/>
            <person name="Chae J.C."/>
        </authorList>
    </citation>
    <scope>NUCLEOTIDE SEQUENCE [LARGE SCALE GENOMIC DNA]</scope>
    <source>
        <strain evidence="8 9">AP103</strain>
    </source>
</reference>
<dbReference type="Gene3D" id="3.10.20.30">
    <property type="match status" value="1"/>
</dbReference>
<dbReference type="PRINTS" id="PR00355">
    <property type="entry name" value="ADRENODOXIN"/>
</dbReference>
<dbReference type="InterPro" id="IPR001041">
    <property type="entry name" value="2Fe-2S_ferredoxin-type"/>
</dbReference>
<dbReference type="InterPro" id="IPR012675">
    <property type="entry name" value="Beta-grasp_dom_sf"/>
</dbReference>
<evidence type="ECO:0000256" key="1">
    <source>
        <dbReference type="ARBA" id="ARBA00010914"/>
    </source>
</evidence>
<dbReference type="CDD" id="cd00207">
    <property type="entry name" value="fer2"/>
    <property type="match status" value="1"/>
</dbReference>
<dbReference type="OrthoDB" id="9799640at2"/>
<dbReference type="GO" id="GO:0051537">
    <property type="term" value="F:2 iron, 2 sulfur cluster binding"/>
    <property type="evidence" value="ECO:0007669"/>
    <property type="project" value="UniProtKB-KW"/>
</dbReference>
<evidence type="ECO:0000313" key="9">
    <source>
        <dbReference type="Proteomes" id="UP000003704"/>
    </source>
</evidence>
<dbReference type="GO" id="GO:0140647">
    <property type="term" value="P:P450-containing electron transport chain"/>
    <property type="evidence" value="ECO:0007669"/>
    <property type="project" value="InterPro"/>
</dbReference>
<dbReference type="RefSeq" id="WP_007185763.1">
    <property type="nucleotide sequence ID" value="NZ_AKGD01000002.1"/>
</dbReference>
<evidence type="ECO:0000259" key="7">
    <source>
        <dbReference type="PROSITE" id="PS51085"/>
    </source>
</evidence>
<dbReference type="GO" id="GO:0009055">
    <property type="term" value="F:electron transfer activity"/>
    <property type="evidence" value="ECO:0007669"/>
    <property type="project" value="TreeGrafter"/>
</dbReference>
<accession>I8T5M8</accession>
<dbReference type="EMBL" id="AKGD01000002">
    <property type="protein sequence ID" value="EIT69240.1"/>
    <property type="molecule type" value="Genomic_DNA"/>
</dbReference>
<comment type="cofactor">
    <cofactor evidence="6">
        <name>[2Fe-2S] cluster</name>
        <dbReference type="ChEBI" id="CHEBI:190135"/>
    </cofactor>
</comment>
<evidence type="ECO:0000256" key="2">
    <source>
        <dbReference type="ARBA" id="ARBA00022714"/>
    </source>
</evidence>
<feature type="domain" description="2Fe-2S ferredoxin-type" evidence="7">
    <location>
        <begin position="2"/>
        <end position="105"/>
    </location>
</feature>
<keyword evidence="2" id="KW-0001">2Fe-2S</keyword>
<dbReference type="InterPro" id="IPR001055">
    <property type="entry name" value="Adrenodoxin-like"/>
</dbReference>
<dbReference type="PROSITE" id="PS51085">
    <property type="entry name" value="2FE2S_FER_2"/>
    <property type="match status" value="1"/>
</dbReference>
<dbReference type="InterPro" id="IPR036010">
    <property type="entry name" value="2Fe-2S_ferredoxin-like_sf"/>
</dbReference>